<accession>A0ABW3H9H3</accession>
<evidence type="ECO:0000313" key="2">
    <source>
        <dbReference type="Proteomes" id="UP001596977"/>
    </source>
</evidence>
<protein>
    <submittedName>
        <fullName evidence="1">Uncharacterized protein</fullName>
    </submittedName>
</protein>
<proteinExistence type="predicted"/>
<comment type="caution">
    <text evidence="1">The sequence shown here is derived from an EMBL/GenBank/DDBJ whole genome shotgun (WGS) entry which is preliminary data.</text>
</comment>
<dbReference type="Proteomes" id="UP001596977">
    <property type="component" value="Unassembled WGS sequence"/>
</dbReference>
<gene>
    <name evidence="1" type="ORF">ACFQ1E_17300</name>
</gene>
<keyword evidence="2" id="KW-1185">Reference proteome</keyword>
<organism evidence="1 2">
    <name type="scientific">Sphingomonas canadensis</name>
    <dbReference type="NCBI Taxonomy" id="1219257"/>
    <lineage>
        <taxon>Bacteria</taxon>
        <taxon>Pseudomonadati</taxon>
        <taxon>Pseudomonadota</taxon>
        <taxon>Alphaproteobacteria</taxon>
        <taxon>Sphingomonadales</taxon>
        <taxon>Sphingomonadaceae</taxon>
        <taxon>Sphingomonas</taxon>
    </lineage>
</organism>
<evidence type="ECO:0000313" key="1">
    <source>
        <dbReference type="EMBL" id="MFD0948103.1"/>
    </source>
</evidence>
<sequence>MTDLSWVGQWPEVGAEGYFLDEQLYQELEDLLNAMQWMVNQLSDESDATSPKQARAILSVCADRLAGIIAAGLPEITIERPIEPGEQRKPVSAT</sequence>
<dbReference type="EMBL" id="JBHTJG010000010">
    <property type="protein sequence ID" value="MFD0948103.1"/>
    <property type="molecule type" value="Genomic_DNA"/>
</dbReference>
<reference evidence="2" key="1">
    <citation type="journal article" date="2019" name="Int. J. Syst. Evol. Microbiol.">
        <title>The Global Catalogue of Microorganisms (GCM) 10K type strain sequencing project: providing services to taxonomists for standard genome sequencing and annotation.</title>
        <authorList>
            <consortium name="The Broad Institute Genomics Platform"/>
            <consortium name="The Broad Institute Genome Sequencing Center for Infectious Disease"/>
            <person name="Wu L."/>
            <person name="Ma J."/>
        </authorList>
    </citation>
    <scope>NUCLEOTIDE SEQUENCE [LARGE SCALE GENOMIC DNA]</scope>
    <source>
        <strain evidence="2">CCUG 62982</strain>
    </source>
</reference>
<name>A0ABW3H9H3_9SPHN</name>
<dbReference type="RefSeq" id="WP_264945933.1">
    <property type="nucleotide sequence ID" value="NZ_JAPDRA010000010.1"/>
</dbReference>